<organism evidence="1 2">
    <name type="scientific">Roseivivax isoporae LMG 25204</name>
    <dbReference type="NCBI Taxonomy" id="1449351"/>
    <lineage>
        <taxon>Bacteria</taxon>
        <taxon>Pseudomonadati</taxon>
        <taxon>Pseudomonadota</taxon>
        <taxon>Alphaproteobacteria</taxon>
        <taxon>Rhodobacterales</taxon>
        <taxon>Roseobacteraceae</taxon>
        <taxon>Roseivivax</taxon>
    </lineage>
</organism>
<name>X7F2Z1_9RHOB</name>
<dbReference type="AlphaFoldDB" id="X7F2Z1"/>
<accession>X7F2Z1</accession>
<evidence type="ECO:0000313" key="2">
    <source>
        <dbReference type="Proteomes" id="UP000023430"/>
    </source>
</evidence>
<sequence>LYDDPMSCERTTGFLRNPVDAFERALATIGGLPRVDAPQAGDIAVLRRADSPLRPHGGLWTGTRWAGLADQGVTILRPAMVQPLAIWGVGYAA</sequence>
<comment type="caution">
    <text evidence="1">The sequence shown here is derived from an EMBL/GenBank/DDBJ whole genome shotgun (WGS) entry which is preliminary data.</text>
</comment>
<dbReference type="EMBL" id="JAME01000114">
    <property type="protein sequence ID" value="ETX26461.1"/>
    <property type="molecule type" value="Genomic_DNA"/>
</dbReference>
<dbReference type="RefSeq" id="WP_043775733.1">
    <property type="nucleotide sequence ID" value="NZ_JAME01000114.1"/>
</dbReference>
<proteinExistence type="predicted"/>
<dbReference type="Proteomes" id="UP000023430">
    <property type="component" value="Unassembled WGS sequence"/>
</dbReference>
<evidence type="ECO:0000313" key="1">
    <source>
        <dbReference type="EMBL" id="ETX26461.1"/>
    </source>
</evidence>
<feature type="non-terminal residue" evidence="1">
    <location>
        <position position="1"/>
    </location>
</feature>
<keyword evidence="2" id="KW-1185">Reference proteome</keyword>
<gene>
    <name evidence="1" type="ORF">RISW2_02490</name>
</gene>
<dbReference type="eggNOG" id="ENOG5032VH0">
    <property type="taxonomic scope" value="Bacteria"/>
</dbReference>
<reference evidence="1 2" key="1">
    <citation type="submission" date="2014-01" db="EMBL/GenBank/DDBJ databases">
        <title>Roseivivax isoporae LMG 25204 Genome Sequencing.</title>
        <authorList>
            <person name="Lai Q."/>
            <person name="Li G."/>
            <person name="Shao Z."/>
        </authorList>
    </citation>
    <scope>NUCLEOTIDE SEQUENCE [LARGE SCALE GENOMIC DNA]</scope>
    <source>
        <strain evidence="1 2">LMG 25204</strain>
    </source>
</reference>
<protein>
    <submittedName>
        <fullName evidence="1">Uncharacterized protein</fullName>
    </submittedName>
</protein>